<keyword evidence="2" id="KW-1185">Reference proteome</keyword>
<reference evidence="2" key="1">
    <citation type="journal article" date="2019" name="Int. J. Syst. Evol. Microbiol.">
        <title>The Global Catalogue of Microorganisms (GCM) 10K type strain sequencing project: providing services to taxonomists for standard genome sequencing and annotation.</title>
        <authorList>
            <consortium name="The Broad Institute Genomics Platform"/>
            <consortium name="The Broad Institute Genome Sequencing Center for Infectious Disease"/>
            <person name="Wu L."/>
            <person name="Ma J."/>
        </authorList>
    </citation>
    <scope>NUCLEOTIDE SEQUENCE [LARGE SCALE GENOMIC DNA]</scope>
    <source>
        <strain evidence="2">JCM 18127</strain>
    </source>
</reference>
<dbReference type="EMBL" id="BAABIM010000001">
    <property type="protein sequence ID" value="GAA4670961.1"/>
    <property type="molecule type" value="Genomic_DNA"/>
</dbReference>
<dbReference type="Proteomes" id="UP001500621">
    <property type="component" value="Unassembled WGS sequence"/>
</dbReference>
<dbReference type="Gene3D" id="2.60.40.2700">
    <property type="match status" value="1"/>
</dbReference>
<comment type="caution">
    <text evidence="1">The sequence shown here is derived from an EMBL/GenBank/DDBJ whole genome shotgun (WGS) entry which is preliminary data.</text>
</comment>
<evidence type="ECO:0000313" key="1">
    <source>
        <dbReference type="EMBL" id="GAA4670961.1"/>
    </source>
</evidence>
<name>A0ABP8VV63_9ACTN</name>
<gene>
    <name evidence="1" type="ORF">GCM10023226_04470</name>
</gene>
<organism evidence="1 2">
    <name type="scientific">Nocardioides nanhaiensis</name>
    <dbReference type="NCBI Taxonomy" id="1476871"/>
    <lineage>
        <taxon>Bacteria</taxon>
        <taxon>Bacillati</taxon>
        <taxon>Actinomycetota</taxon>
        <taxon>Actinomycetes</taxon>
        <taxon>Propionibacteriales</taxon>
        <taxon>Nocardioidaceae</taxon>
        <taxon>Nocardioides</taxon>
    </lineage>
</organism>
<sequence length="514" mass="53852">MDLASDEGCSATSPDMRWTGRPLRASLGSATEFDCVLTDLEAGDSPLAETMTSDGTLRGVGLQIVDADGNQTCVPVGPCQGSGPYRLLVGGVRPATGPFREVDYRAVVRLLSEEAGCARISPRPFGTAADDRAPGSGCRVFTALTDHRYEVDVVEVATGQKTSGSLLGADGQDGCVGSLAVGCTPRRTGDLFVVHSLFGGDVVTGVHDLSDELGCRPQDLGTPAVLEARLGPGQRDCVIVDGTTGQGLISPLGEDHGDITLVASDGIEISCLTCVGPERLPVKAVLGRGDAQQATVLVPGDWRRRACAALGEAPSARAVQLTRTRRLGCLRLPFATDEPDALHVRRVAGTGSPATTLVAADRGVACLGSGPQFSYQALGSWTCDANDPGGAFDVLLLGDGGDQRVVVSRTPAFEPERPIAGLTQPRAQRAPWLPSRAVVGRALRAGTGRWTPAPRTYAYQWLVAGRPVEGATRRTFVPRPQHVGRRVQVRVTARAPGLFDGAALSRSVVVRRGR</sequence>
<protein>
    <submittedName>
        <fullName evidence="1">Uncharacterized protein</fullName>
    </submittedName>
</protein>
<proteinExistence type="predicted"/>
<evidence type="ECO:0000313" key="2">
    <source>
        <dbReference type="Proteomes" id="UP001500621"/>
    </source>
</evidence>
<accession>A0ABP8VV63</accession>